<keyword evidence="4" id="KW-0032">Aminotransferase</keyword>
<comment type="similarity">
    <text evidence="2 3">Belongs to the DegT/DnrJ/EryC1 family.</text>
</comment>
<sequence>MIPHLNLQAVNEPYLAALQEAASRVLASGWYVLGREVEAFENRFAAYCGTKHAIGVGNGLDAIHLIFKAFDFPEGSEIIIPANTYIATILPITALNLVPVWVEPDPQTYNLSARNIEPLITEKTRAIVAVHLYGRCCDMAPIQALARQYGLKIIEDAAQAHGATYQNRKAGNLSDAAAFSFYPTKNLGAIGDAGAVVTNDDALAQQIRLLRNYGSDQKYIHQLPGLNSRLDELQAAFLSAKLPSLDADNRRRQTIAARYLTEIQHPGLMLPPKDAIFEDVWHLFVVRHPQRDAFMTYLHQKHIGTAVHYPLAPHQQDAYTEYNHLNLPLTEQLHREVLSLPLNTTLRDADVDTIVKTINEAPL</sequence>
<evidence type="ECO:0000256" key="2">
    <source>
        <dbReference type="ARBA" id="ARBA00037999"/>
    </source>
</evidence>
<dbReference type="CDD" id="cd00616">
    <property type="entry name" value="AHBA_syn"/>
    <property type="match status" value="1"/>
</dbReference>
<dbReference type="PIRSF" id="PIRSF000390">
    <property type="entry name" value="PLP_StrS"/>
    <property type="match status" value="1"/>
</dbReference>
<evidence type="ECO:0000313" key="5">
    <source>
        <dbReference type="Proteomes" id="UP001596106"/>
    </source>
</evidence>
<dbReference type="SUPFAM" id="SSF53383">
    <property type="entry name" value="PLP-dependent transferases"/>
    <property type="match status" value="1"/>
</dbReference>
<name>A0ABW0IBX8_9BACT</name>
<keyword evidence="1 3" id="KW-0663">Pyridoxal phosphate</keyword>
<dbReference type="PANTHER" id="PTHR30244">
    <property type="entry name" value="TRANSAMINASE"/>
    <property type="match status" value="1"/>
</dbReference>
<dbReference type="PANTHER" id="PTHR30244:SF36">
    <property type="entry name" value="3-OXO-GLUCOSE-6-PHOSPHATE:GLUTAMATE AMINOTRANSFERASE"/>
    <property type="match status" value="1"/>
</dbReference>
<dbReference type="Gene3D" id="3.90.1150.10">
    <property type="entry name" value="Aspartate Aminotransferase, domain 1"/>
    <property type="match status" value="1"/>
</dbReference>
<dbReference type="Pfam" id="PF01041">
    <property type="entry name" value="DegT_DnrJ_EryC1"/>
    <property type="match status" value="1"/>
</dbReference>
<proteinExistence type="inferred from homology"/>
<dbReference type="RefSeq" id="WP_379845292.1">
    <property type="nucleotide sequence ID" value="NZ_JBHSMA010000003.1"/>
</dbReference>
<dbReference type="Proteomes" id="UP001596106">
    <property type="component" value="Unassembled WGS sequence"/>
</dbReference>
<keyword evidence="5" id="KW-1185">Reference proteome</keyword>
<gene>
    <name evidence="4" type="ORF">ACFPMF_12660</name>
</gene>
<protein>
    <submittedName>
        <fullName evidence="4">DegT/DnrJ/EryC1/StrS family aminotransferase</fullName>
    </submittedName>
</protein>
<dbReference type="InterPro" id="IPR000653">
    <property type="entry name" value="DegT/StrS_aminotransferase"/>
</dbReference>
<accession>A0ABW0IBX8</accession>
<keyword evidence="4" id="KW-0808">Transferase</keyword>
<dbReference type="GO" id="GO:0008483">
    <property type="term" value="F:transaminase activity"/>
    <property type="evidence" value="ECO:0007669"/>
    <property type="project" value="UniProtKB-KW"/>
</dbReference>
<dbReference type="InterPro" id="IPR015421">
    <property type="entry name" value="PyrdxlP-dep_Trfase_major"/>
</dbReference>
<dbReference type="InterPro" id="IPR015422">
    <property type="entry name" value="PyrdxlP-dep_Trfase_small"/>
</dbReference>
<reference evidence="5" key="1">
    <citation type="journal article" date="2019" name="Int. J. Syst. Evol. Microbiol.">
        <title>The Global Catalogue of Microorganisms (GCM) 10K type strain sequencing project: providing services to taxonomists for standard genome sequencing and annotation.</title>
        <authorList>
            <consortium name="The Broad Institute Genomics Platform"/>
            <consortium name="The Broad Institute Genome Sequencing Center for Infectious Disease"/>
            <person name="Wu L."/>
            <person name="Ma J."/>
        </authorList>
    </citation>
    <scope>NUCLEOTIDE SEQUENCE [LARGE SCALE GENOMIC DNA]</scope>
    <source>
        <strain evidence="5">CCUG 55250</strain>
    </source>
</reference>
<evidence type="ECO:0000256" key="1">
    <source>
        <dbReference type="ARBA" id="ARBA00022898"/>
    </source>
</evidence>
<comment type="caution">
    <text evidence="4">The sequence shown here is derived from an EMBL/GenBank/DDBJ whole genome shotgun (WGS) entry which is preliminary data.</text>
</comment>
<dbReference type="Gene3D" id="3.40.640.10">
    <property type="entry name" value="Type I PLP-dependent aspartate aminotransferase-like (Major domain)"/>
    <property type="match status" value="1"/>
</dbReference>
<evidence type="ECO:0000313" key="4">
    <source>
        <dbReference type="EMBL" id="MFC5410168.1"/>
    </source>
</evidence>
<evidence type="ECO:0000256" key="3">
    <source>
        <dbReference type="RuleBase" id="RU004508"/>
    </source>
</evidence>
<dbReference type="EMBL" id="JBHSMA010000003">
    <property type="protein sequence ID" value="MFC5410168.1"/>
    <property type="molecule type" value="Genomic_DNA"/>
</dbReference>
<dbReference type="InterPro" id="IPR015424">
    <property type="entry name" value="PyrdxlP-dep_Trfase"/>
</dbReference>
<organism evidence="4 5">
    <name type="scientific">Larkinella bovis</name>
    <dbReference type="NCBI Taxonomy" id="683041"/>
    <lineage>
        <taxon>Bacteria</taxon>
        <taxon>Pseudomonadati</taxon>
        <taxon>Bacteroidota</taxon>
        <taxon>Cytophagia</taxon>
        <taxon>Cytophagales</taxon>
        <taxon>Spirosomataceae</taxon>
        <taxon>Larkinella</taxon>
    </lineage>
</organism>